<dbReference type="EMBL" id="JAIZAY010000011">
    <property type="protein sequence ID" value="KAJ8033075.1"/>
    <property type="molecule type" value="Genomic_DNA"/>
</dbReference>
<proteinExistence type="predicted"/>
<accession>A0A9Q1H5D4</accession>
<gene>
    <name evidence="1" type="ORF">HOLleu_23206</name>
</gene>
<name>A0A9Q1H5D4_HOLLE</name>
<evidence type="ECO:0000313" key="2">
    <source>
        <dbReference type="Proteomes" id="UP001152320"/>
    </source>
</evidence>
<dbReference type="AlphaFoldDB" id="A0A9Q1H5D4"/>
<sequence length="62" mass="7181">MYQFHLHHLKMTLTQILNLQTRAKNTCHMKKTPLLQTMTSKGSCHRLYASQNMCATLWSVGC</sequence>
<reference evidence="1" key="1">
    <citation type="submission" date="2021-10" db="EMBL/GenBank/DDBJ databases">
        <title>Tropical sea cucumber genome reveals ecological adaptation and Cuvierian tubules defense mechanism.</title>
        <authorList>
            <person name="Chen T."/>
        </authorList>
    </citation>
    <scope>NUCLEOTIDE SEQUENCE</scope>
    <source>
        <strain evidence="1">Nanhai2018</strain>
        <tissue evidence="1">Muscle</tissue>
    </source>
</reference>
<organism evidence="1 2">
    <name type="scientific">Holothuria leucospilota</name>
    <name type="common">Black long sea cucumber</name>
    <name type="synonym">Mertensiothuria leucospilota</name>
    <dbReference type="NCBI Taxonomy" id="206669"/>
    <lineage>
        <taxon>Eukaryota</taxon>
        <taxon>Metazoa</taxon>
        <taxon>Echinodermata</taxon>
        <taxon>Eleutherozoa</taxon>
        <taxon>Echinozoa</taxon>
        <taxon>Holothuroidea</taxon>
        <taxon>Aspidochirotacea</taxon>
        <taxon>Aspidochirotida</taxon>
        <taxon>Holothuriidae</taxon>
        <taxon>Holothuria</taxon>
    </lineage>
</organism>
<dbReference type="Proteomes" id="UP001152320">
    <property type="component" value="Chromosome 11"/>
</dbReference>
<comment type="caution">
    <text evidence="1">The sequence shown here is derived from an EMBL/GenBank/DDBJ whole genome shotgun (WGS) entry which is preliminary data.</text>
</comment>
<protein>
    <submittedName>
        <fullName evidence="1">Uncharacterized protein</fullName>
    </submittedName>
</protein>
<keyword evidence="2" id="KW-1185">Reference proteome</keyword>
<evidence type="ECO:0000313" key="1">
    <source>
        <dbReference type="EMBL" id="KAJ8033075.1"/>
    </source>
</evidence>